<comment type="caution">
    <text evidence="1">The sequence shown here is derived from an EMBL/GenBank/DDBJ whole genome shotgun (WGS) entry which is preliminary data.</text>
</comment>
<organism evidence="1 2">
    <name type="scientific">Morella rubra</name>
    <name type="common">Chinese bayberry</name>
    <dbReference type="NCBI Taxonomy" id="262757"/>
    <lineage>
        <taxon>Eukaryota</taxon>
        <taxon>Viridiplantae</taxon>
        <taxon>Streptophyta</taxon>
        <taxon>Embryophyta</taxon>
        <taxon>Tracheophyta</taxon>
        <taxon>Spermatophyta</taxon>
        <taxon>Magnoliopsida</taxon>
        <taxon>eudicotyledons</taxon>
        <taxon>Gunneridae</taxon>
        <taxon>Pentapetalae</taxon>
        <taxon>rosids</taxon>
        <taxon>fabids</taxon>
        <taxon>Fagales</taxon>
        <taxon>Myricaceae</taxon>
        <taxon>Morella</taxon>
    </lineage>
</organism>
<keyword evidence="2" id="KW-1185">Reference proteome</keyword>
<dbReference type="AlphaFoldDB" id="A0A6A1VPW7"/>
<dbReference type="OrthoDB" id="4159489at2759"/>
<evidence type="ECO:0000313" key="2">
    <source>
        <dbReference type="Proteomes" id="UP000516437"/>
    </source>
</evidence>
<accession>A0A6A1VPW7</accession>
<protein>
    <submittedName>
        <fullName evidence="1">Uncharacterized protein</fullName>
    </submittedName>
</protein>
<dbReference type="EMBL" id="RXIC02000023">
    <property type="protein sequence ID" value="KAB1213996.1"/>
    <property type="molecule type" value="Genomic_DNA"/>
</dbReference>
<proteinExistence type="predicted"/>
<reference evidence="1 2" key="1">
    <citation type="journal article" date="2019" name="Plant Biotechnol. J.">
        <title>The red bayberry genome and genetic basis of sex determination.</title>
        <authorList>
            <person name="Jia H.M."/>
            <person name="Jia H.J."/>
            <person name="Cai Q.L."/>
            <person name="Wang Y."/>
            <person name="Zhao H.B."/>
            <person name="Yang W.F."/>
            <person name="Wang G.Y."/>
            <person name="Li Y.H."/>
            <person name="Zhan D.L."/>
            <person name="Shen Y.T."/>
            <person name="Niu Q.F."/>
            <person name="Chang L."/>
            <person name="Qiu J."/>
            <person name="Zhao L."/>
            <person name="Xie H.B."/>
            <person name="Fu W.Y."/>
            <person name="Jin J."/>
            <person name="Li X.W."/>
            <person name="Jiao Y."/>
            <person name="Zhou C.C."/>
            <person name="Tu T."/>
            <person name="Chai C.Y."/>
            <person name="Gao J.L."/>
            <person name="Fan L.J."/>
            <person name="van de Weg E."/>
            <person name="Wang J.Y."/>
            <person name="Gao Z.S."/>
        </authorList>
    </citation>
    <scope>NUCLEOTIDE SEQUENCE [LARGE SCALE GENOMIC DNA]</scope>
    <source>
        <tissue evidence="1">Leaves</tissue>
    </source>
</reference>
<sequence>MPIEVVHDGHDADDPKQSTADMTAFVQNLLQQMHVESFCVCIGVLNLVLNFTNLQQSSVLLDLVSSCGASFTVFIEDIIYFEITLHFLRMGLGGVWADSIILEIMPSTIWKRH</sequence>
<gene>
    <name evidence="1" type="ORF">CJ030_MR5G017259</name>
</gene>
<name>A0A6A1VPW7_9ROSI</name>
<evidence type="ECO:0000313" key="1">
    <source>
        <dbReference type="EMBL" id="KAB1213996.1"/>
    </source>
</evidence>
<dbReference type="Proteomes" id="UP000516437">
    <property type="component" value="Chromosome 5"/>
</dbReference>